<dbReference type="EMBL" id="JACHMH010000001">
    <property type="protein sequence ID" value="MBB4679440.1"/>
    <property type="molecule type" value="Genomic_DNA"/>
</dbReference>
<dbReference type="Proteomes" id="UP000533598">
    <property type="component" value="Unassembled WGS sequence"/>
</dbReference>
<dbReference type="CDD" id="cd11614">
    <property type="entry name" value="SAF_CpaB_FlgA_like"/>
    <property type="match status" value="1"/>
</dbReference>
<name>A0A7W7CE48_9PSEU</name>
<sequence>MPRRRRWWLLIAAVVLAAGAGYGNYLLISAHDARVTVLVLARQVEWGQRITEADLATARIVEDPAVHMIREEDRATVLGKTAATGLPEGSVLAPKHLTADAIPAAGQHVVALAIKSGQLLARGLHPGERVQVTPIAANQTSVDGALRGTGFAARVLVVGKPDTQGALTVDVVITADQLTTATAAAAGPVILTLLGPGN</sequence>
<evidence type="ECO:0000313" key="2">
    <source>
        <dbReference type="EMBL" id="MBB4679440.1"/>
    </source>
</evidence>
<dbReference type="RefSeq" id="WP_185005191.1">
    <property type="nucleotide sequence ID" value="NZ_BAAAUI010000001.1"/>
</dbReference>
<protein>
    <submittedName>
        <fullName evidence="2">Flp pilus assembly protein CpaB</fullName>
    </submittedName>
</protein>
<keyword evidence="3" id="KW-1185">Reference proteome</keyword>
<evidence type="ECO:0000313" key="3">
    <source>
        <dbReference type="Proteomes" id="UP000533598"/>
    </source>
</evidence>
<comment type="caution">
    <text evidence="2">The sequence shown here is derived from an EMBL/GenBank/DDBJ whole genome shotgun (WGS) entry which is preliminary data.</text>
</comment>
<organism evidence="2 3">
    <name type="scientific">Crossiella cryophila</name>
    <dbReference type="NCBI Taxonomy" id="43355"/>
    <lineage>
        <taxon>Bacteria</taxon>
        <taxon>Bacillati</taxon>
        <taxon>Actinomycetota</taxon>
        <taxon>Actinomycetes</taxon>
        <taxon>Pseudonocardiales</taxon>
        <taxon>Pseudonocardiaceae</taxon>
        <taxon>Crossiella</taxon>
    </lineage>
</organism>
<dbReference type="AlphaFoldDB" id="A0A7W7CE48"/>
<dbReference type="SMART" id="SM00858">
    <property type="entry name" value="SAF"/>
    <property type="match status" value="1"/>
</dbReference>
<feature type="domain" description="SAF" evidence="1">
    <location>
        <begin position="35"/>
        <end position="98"/>
    </location>
</feature>
<reference evidence="2 3" key="1">
    <citation type="submission" date="2020-08" db="EMBL/GenBank/DDBJ databases">
        <title>Sequencing the genomes of 1000 actinobacteria strains.</title>
        <authorList>
            <person name="Klenk H.-P."/>
        </authorList>
    </citation>
    <scope>NUCLEOTIDE SEQUENCE [LARGE SCALE GENOMIC DNA]</scope>
    <source>
        <strain evidence="2 3">DSM 44230</strain>
    </source>
</reference>
<dbReference type="InterPro" id="IPR013974">
    <property type="entry name" value="SAF"/>
</dbReference>
<gene>
    <name evidence="2" type="ORF">HNR67_005558</name>
</gene>
<accession>A0A7W7CE48</accession>
<dbReference type="Pfam" id="PF08666">
    <property type="entry name" value="SAF"/>
    <property type="match status" value="1"/>
</dbReference>
<evidence type="ECO:0000259" key="1">
    <source>
        <dbReference type="SMART" id="SM00858"/>
    </source>
</evidence>
<proteinExistence type="predicted"/>